<dbReference type="InterPro" id="IPR010287">
    <property type="entry name" value="DUF892_YciF-like"/>
</dbReference>
<dbReference type="AlphaFoldDB" id="A0A256FQV9"/>
<dbReference type="OrthoDB" id="7273732at2"/>
<dbReference type="Proteomes" id="UP000216345">
    <property type="component" value="Unassembled WGS sequence"/>
</dbReference>
<organism evidence="1 2">
    <name type="scientific">Brucella rhizosphaerae</name>
    <dbReference type="NCBI Taxonomy" id="571254"/>
    <lineage>
        <taxon>Bacteria</taxon>
        <taxon>Pseudomonadati</taxon>
        <taxon>Pseudomonadota</taxon>
        <taxon>Alphaproteobacteria</taxon>
        <taxon>Hyphomicrobiales</taxon>
        <taxon>Brucellaceae</taxon>
        <taxon>Brucella/Ochrobactrum group</taxon>
        <taxon>Brucella</taxon>
    </lineage>
</organism>
<accession>A0A256FQV9</accession>
<dbReference type="PANTHER" id="PTHR30565">
    <property type="entry name" value="PROTEIN YCIF"/>
    <property type="match status" value="1"/>
</dbReference>
<dbReference type="EMBL" id="NNRK01000020">
    <property type="protein sequence ID" value="OYR17252.1"/>
    <property type="molecule type" value="Genomic_DNA"/>
</dbReference>
<name>A0A256FQV9_9HYPH</name>
<dbReference type="Gene3D" id="1.20.1260.10">
    <property type="match status" value="1"/>
</dbReference>
<dbReference type="PANTHER" id="PTHR30565:SF9">
    <property type="entry name" value="PROTEIN YCIF"/>
    <property type="match status" value="1"/>
</dbReference>
<protein>
    <submittedName>
        <fullName evidence="1">Uncharacterized protein</fullName>
    </submittedName>
</protein>
<evidence type="ECO:0000313" key="2">
    <source>
        <dbReference type="Proteomes" id="UP000216345"/>
    </source>
</evidence>
<sequence>MTEAKEWLVQWLRDAHAMEEQAETMMNGLLSRIENYPVLAERIQQHVEETKRQASRLDQCLKILGEDSSALKDAGGKMMAMAQSLSGVFAGDEILKGSLASYSFENMEIASYRILISAATFLGESDIARLCEESLREEQQMAKWLEDHLDETTQMFLNRSLHEGVSEKR</sequence>
<dbReference type="RefSeq" id="WP_094574751.1">
    <property type="nucleotide sequence ID" value="NZ_JBHEEL010000012.1"/>
</dbReference>
<dbReference type="InterPro" id="IPR012347">
    <property type="entry name" value="Ferritin-like"/>
</dbReference>
<dbReference type="InterPro" id="IPR009078">
    <property type="entry name" value="Ferritin-like_SF"/>
</dbReference>
<evidence type="ECO:0000313" key="1">
    <source>
        <dbReference type="EMBL" id="OYR17252.1"/>
    </source>
</evidence>
<gene>
    <name evidence="1" type="ORF">CEV32_4005</name>
</gene>
<reference evidence="1 2" key="1">
    <citation type="submission" date="2017-07" db="EMBL/GenBank/DDBJ databases">
        <title>Phylogenetic study on the rhizospheric bacterium Ochrobactrum sp. A44.</title>
        <authorList>
            <person name="Krzyzanowska D.M."/>
            <person name="Ossowicki A."/>
            <person name="Rajewska M."/>
            <person name="Maciag T."/>
            <person name="Kaczynski Z."/>
            <person name="Czerwicka M."/>
            <person name="Jafra S."/>
        </authorList>
    </citation>
    <scope>NUCLEOTIDE SEQUENCE [LARGE SCALE GENOMIC DNA]</scope>
    <source>
        <strain evidence="1 2">PR17</strain>
    </source>
</reference>
<dbReference type="Pfam" id="PF05974">
    <property type="entry name" value="DUF892"/>
    <property type="match status" value="1"/>
</dbReference>
<dbReference type="InterPro" id="IPR047114">
    <property type="entry name" value="YciF"/>
</dbReference>
<dbReference type="SUPFAM" id="SSF47240">
    <property type="entry name" value="Ferritin-like"/>
    <property type="match status" value="1"/>
</dbReference>
<comment type="caution">
    <text evidence="1">The sequence shown here is derived from an EMBL/GenBank/DDBJ whole genome shotgun (WGS) entry which is preliminary data.</text>
</comment>
<keyword evidence="2" id="KW-1185">Reference proteome</keyword>
<proteinExistence type="predicted"/>